<dbReference type="EMBL" id="CP002786">
    <property type="protein sequence ID" value="AEF38874.1"/>
    <property type="molecule type" value="Genomic_DNA"/>
</dbReference>
<dbReference type="eggNOG" id="COG1463">
    <property type="taxonomic scope" value="Bacteria"/>
</dbReference>
<dbReference type="Proteomes" id="UP000009235">
    <property type="component" value="Chromosome"/>
</dbReference>
<gene>
    <name evidence="3" type="ordered locus">AS9A_0417</name>
</gene>
<evidence type="ECO:0000313" key="4">
    <source>
        <dbReference type="Proteomes" id="UP000009235"/>
    </source>
</evidence>
<dbReference type="OrthoDB" id="4741753at2"/>
<name>F6EHS6_HOYSD</name>
<accession>F6EHS6</accession>
<dbReference type="InterPro" id="IPR024516">
    <property type="entry name" value="Mce_C"/>
</dbReference>
<reference evidence="3 4" key="1">
    <citation type="journal article" date="2011" name="J. Bacteriol.">
        <title>Complete genome sequence of Amycolicicoccus subflavus DQS3-9A1T, an actinomycete isolated from crude oil-polluted soil.</title>
        <authorList>
            <person name="Cai M."/>
            <person name="Chen W.M."/>
            <person name="Nie Y."/>
            <person name="Chi C.Q."/>
            <person name="Wang Y.N."/>
            <person name="Tang Y.Q."/>
            <person name="Li G.Y."/>
            <person name="Wu X.L."/>
        </authorList>
    </citation>
    <scope>NUCLEOTIDE SEQUENCE [LARGE SCALE GENOMIC DNA]</scope>
    <source>
        <strain evidence="4">DSM 45089 / DQS3-9A1</strain>
    </source>
</reference>
<feature type="domain" description="Mammalian cell entry C-terminal" evidence="2">
    <location>
        <begin position="143"/>
        <end position="334"/>
    </location>
</feature>
<dbReference type="Pfam" id="PF02470">
    <property type="entry name" value="MlaD"/>
    <property type="match status" value="1"/>
</dbReference>
<dbReference type="HOGENOM" id="CLU_032980_1_0_11"/>
<proteinExistence type="predicted"/>
<feature type="domain" description="Mce/MlaD" evidence="1">
    <location>
        <begin position="48"/>
        <end position="133"/>
    </location>
</feature>
<evidence type="ECO:0000259" key="2">
    <source>
        <dbReference type="Pfam" id="PF11887"/>
    </source>
</evidence>
<dbReference type="GO" id="GO:0005576">
    <property type="term" value="C:extracellular region"/>
    <property type="evidence" value="ECO:0007669"/>
    <property type="project" value="TreeGrafter"/>
</dbReference>
<sequence>MRRSTKVQLALFIALALFIIPAGTRYALGAQFLSLSTIGLGERPVSGTAYFDNGRGLGPGTVVTYQGVVVGEIREIRPVPPSETRSVDTDQGPVELPIQVDFQLDPGVQVSNAVTPVSTTLNVAGLVNLELRPEPDAQPGVYLEDGAVLVADPALQRADFREVLVALNDVIETVDVDSVSALLTTLGDTFQGRGEDIGDIIDNVGILADVFDKHAETVEWLGLEGPATMALIADASDALPSSFTTFRTWTRQLVESTPDLESLIDTGPGGMRRISDILVSNQNNAESMMAGLADIAPILGNRDAAIRALVDDFPRGLDAAAGISRGSIADFHLVVTQGPVCFYDTPRRVVGDQSPREPNRGVFCPPGDGLAQRGAVTAPRPDGLGLVKYTSPGIQTGPPIVSDPLILAPATRAALRAADAAARDAGLPGAGGDR</sequence>
<dbReference type="InterPro" id="IPR003399">
    <property type="entry name" value="Mce/MlaD"/>
</dbReference>
<dbReference type="STRING" id="443218.AS9A_0417"/>
<evidence type="ECO:0000313" key="3">
    <source>
        <dbReference type="EMBL" id="AEF38874.1"/>
    </source>
</evidence>
<dbReference type="AlphaFoldDB" id="F6EHS6"/>
<dbReference type="KEGG" id="asd:AS9A_0417"/>
<dbReference type="Pfam" id="PF11887">
    <property type="entry name" value="Mce4_CUP1"/>
    <property type="match status" value="1"/>
</dbReference>
<protein>
    <submittedName>
        <fullName evidence="3">Putative Mce family protein</fullName>
    </submittedName>
</protein>
<dbReference type="InterPro" id="IPR052336">
    <property type="entry name" value="MlaD_Phospholipid_Transporter"/>
</dbReference>
<dbReference type="PANTHER" id="PTHR33371">
    <property type="entry name" value="INTERMEMBRANE PHOSPHOLIPID TRANSPORT SYSTEM BINDING PROTEIN MLAD-RELATED"/>
    <property type="match status" value="1"/>
</dbReference>
<dbReference type="RefSeq" id="WP_013805225.1">
    <property type="nucleotide sequence ID" value="NC_015564.1"/>
</dbReference>
<keyword evidence="4" id="KW-1185">Reference proteome</keyword>
<evidence type="ECO:0000259" key="1">
    <source>
        <dbReference type="Pfam" id="PF02470"/>
    </source>
</evidence>
<dbReference type="PANTHER" id="PTHR33371:SF16">
    <property type="entry name" value="MCE-FAMILY PROTEIN MCE3F"/>
    <property type="match status" value="1"/>
</dbReference>
<organism evidence="3 4">
    <name type="scientific">Hoyosella subflava (strain DSM 45089 / JCM 17490 / NBRC 109087 / DQS3-9A1)</name>
    <name type="common">Amycolicicoccus subflavus</name>
    <dbReference type="NCBI Taxonomy" id="443218"/>
    <lineage>
        <taxon>Bacteria</taxon>
        <taxon>Bacillati</taxon>
        <taxon>Actinomycetota</taxon>
        <taxon>Actinomycetes</taxon>
        <taxon>Mycobacteriales</taxon>
        <taxon>Hoyosellaceae</taxon>
        <taxon>Hoyosella</taxon>
    </lineage>
</organism>